<sequence length="161" mass="18353">MTCKQELTCLRFLRWTVLVPLVIYISLLFVKYNKSVPLKSLSTPPSDKDREGSVMDSLFLELQTATVDKMSLAGYKDAGIDRGDVEGVVREVVEAENRENPRNLLEDIFRRADTDENQLLDIQELAKWIHTKITEHITRAMRENVGLFTAIDTNLRDGIGN</sequence>
<dbReference type="Proteomes" id="UP000036403">
    <property type="component" value="Unassembled WGS sequence"/>
</dbReference>
<dbReference type="InterPro" id="IPR002048">
    <property type="entry name" value="EF_hand_dom"/>
</dbReference>
<evidence type="ECO:0000259" key="3">
    <source>
        <dbReference type="PROSITE" id="PS50222"/>
    </source>
</evidence>
<keyword evidence="2" id="KW-0472">Membrane</keyword>
<gene>
    <name evidence="4" type="ORF">RF55_5577</name>
</gene>
<accession>A0A0J7NP58</accession>
<name>A0A0J7NP58_LASNI</name>
<keyword evidence="2" id="KW-1133">Transmembrane helix</keyword>
<reference evidence="4 5" key="1">
    <citation type="submission" date="2015-04" db="EMBL/GenBank/DDBJ databases">
        <title>Lasius niger genome sequencing.</title>
        <authorList>
            <person name="Konorov E.A."/>
            <person name="Nikitin M.A."/>
            <person name="Kirill M.V."/>
            <person name="Chang P."/>
        </authorList>
    </citation>
    <scope>NUCLEOTIDE SEQUENCE [LARGE SCALE GENOMIC DNA]</scope>
    <source>
        <tissue evidence="4">Whole</tissue>
    </source>
</reference>
<feature type="domain" description="EF-hand" evidence="3">
    <location>
        <begin position="100"/>
        <end position="135"/>
    </location>
</feature>
<evidence type="ECO:0000313" key="5">
    <source>
        <dbReference type="Proteomes" id="UP000036403"/>
    </source>
</evidence>
<organism evidence="4 5">
    <name type="scientific">Lasius niger</name>
    <name type="common">Black garden ant</name>
    <dbReference type="NCBI Taxonomy" id="67767"/>
    <lineage>
        <taxon>Eukaryota</taxon>
        <taxon>Metazoa</taxon>
        <taxon>Ecdysozoa</taxon>
        <taxon>Arthropoda</taxon>
        <taxon>Hexapoda</taxon>
        <taxon>Insecta</taxon>
        <taxon>Pterygota</taxon>
        <taxon>Neoptera</taxon>
        <taxon>Endopterygota</taxon>
        <taxon>Hymenoptera</taxon>
        <taxon>Apocrita</taxon>
        <taxon>Aculeata</taxon>
        <taxon>Formicoidea</taxon>
        <taxon>Formicidae</taxon>
        <taxon>Formicinae</taxon>
        <taxon>Lasius</taxon>
        <taxon>Lasius</taxon>
    </lineage>
</organism>
<dbReference type="InterPro" id="IPR018247">
    <property type="entry name" value="EF_Hand_1_Ca_BS"/>
</dbReference>
<keyword evidence="5" id="KW-1185">Reference proteome</keyword>
<dbReference type="OrthoDB" id="9978834at2759"/>
<dbReference type="GO" id="GO:0005509">
    <property type="term" value="F:calcium ion binding"/>
    <property type="evidence" value="ECO:0007669"/>
    <property type="project" value="InterPro"/>
</dbReference>
<dbReference type="PaxDb" id="67767-A0A0J7NP58"/>
<evidence type="ECO:0000256" key="2">
    <source>
        <dbReference type="SAM" id="Phobius"/>
    </source>
</evidence>
<dbReference type="PROSITE" id="PS00018">
    <property type="entry name" value="EF_HAND_1"/>
    <property type="match status" value="1"/>
</dbReference>
<dbReference type="SUPFAM" id="SSF47473">
    <property type="entry name" value="EF-hand"/>
    <property type="match status" value="1"/>
</dbReference>
<protein>
    <submittedName>
        <fullName evidence="4">45 kDa calcium-binding</fullName>
    </submittedName>
</protein>
<proteinExistence type="predicted"/>
<dbReference type="EMBL" id="LBMM01002853">
    <property type="protein sequence ID" value="KMQ94280.1"/>
    <property type="molecule type" value="Genomic_DNA"/>
</dbReference>
<evidence type="ECO:0000256" key="1">
    <source>
        <dbReference type="ARBA" id="ARBA00022837"/>
    </source>
</evidence>
<evidence type="ECO:0000313" key="4">
    <source>
        <dbReference type="EMBL" id="KMQ94280.1"/>
    </source>
</evidence>
<keyword evidence="2" id="KW-0812">Transmembrane</keyword>
<feature type="transmembrane region" description="Helical" evidence="2">
    <location>
        <begin position="12"/>
        <end position="30"/>
    </location>
</feature>
<dbReference type="AlphaFoldDB" id="A0A0J7NP58"/>
<comment type="caution">
    <text evidence="4">The sequence shown here is derived from an EMBL/GenBank/DDBJ whole genome shotgun (WGS) entry which is preliminary data.</text>
</comment>
<dbReference type="InterPro" id="IPR011992">
    <property type="entry name" value="EF-hand-dom_pair"/>
</dbReference>
<keyword evidence="1" id="KW-0106">Calcium</keyword>
<dbReference type="Gene3D" id="1.10.238.10">
    <property type="entry name" value="EF-hand"/>
    <property type="match status" value="1"/>
</dbReference>
<dbReference type="PROSITE" id="PS50222">
    <property type="entry name" value="EF_HAND_2"/>
    <property type="match status" value="1"/>
</dbReference>